<dbReference type="InterPro" id="IPR029058">
    <property type="entry name" value="AB_hydrolase_fold"/>
</dbReference>
<evidence type="ECO:0000256" key="3">
    <source>
        <dbReference type="ARBA" id="ARBA00022801"/>
    </source>
</evidence>
<evidence type="ECO:0000256" key="4">
    <source>
        <dbReference type="ARBA" id="ARBA00023157"/>
    </source>
</evidence>
<organism evidence="8 9">
    <name type="scientific">Loxostege sticticalis</name>
    <name type="common">Beet webworm moth</name>
    <dbReference type="NCBI Taxonomy" id="481309"/>
    <lineage>
        <taxon>Eukaryota</taxon>
        <taxon>Metazoa</taxon>
        <taxon>Ecdysozoa</taxon>
        <taxon>Arthropoda</taxon>
        <taxon>Hexapoda</taxon>
        <taxon>Insecta</taxon>
        <taxon>Pterygota</taxon>
        <taxon>Neoptera</taxon>
        <taxon>Endopterygota</taxon>
        <taxon>Lepidoptera</taxon>
        <taxon>Glossata</taxon>
        <taxon>Ditrysia</taxon>
        <taxon>Pyraloidea</taxon>
        <taxon>Crambidae</taxon>
        <taxon>Pyraustinae</taxon>
        <taxon>Loxostege</taxon>
    </lineage>
</organism>
<dbReference type="Pfam" id="PF00135">
    <property type="entry name" value="COesterase"/>
    <property type="match status" value="1"/>
</dbReference>
<sequence>MLVILLAFGLIGAMRADSSKLVNLTQGPVLGYKAQDAGVFEFYGIPYAAAPTGNDRFKEPLPAPVWTETLEAVDKEIICPQYGLLAVERMTDKTAKEDCLVANVFVPDTTTTNLPVMVMVHGGAFQSGHGSSNSPKQLVNSKRIIAVSFNYRLGPLGFLCLGTKDIPGNAGMKDQVALLRWVRENIKSFGGNPDDVTIAGCSAGGVSVDLLLLSKMARGLFHKAIVMSGANVGVFGAVVDPIKNAEDYAKNINYDQSEYSSLEEFYKNVPLEQLYSYSSVSTDLALVFSPCVERDVGQERFLDDTPVNIIKNGDYVQCPLLYGFSNMEGLFRTRFFEMWKNEMNEHFEQFLPADLEFKNEEEKREVARKIKEFYFGNKLVGNETGLNYVEYFTDTMFVYSMQRSVTLQVQSGNNHIFLFVYSFADKNSPYVPYSDVQGATHCAEARAFTDEDESTITPEYKIMKQKMREVVLDFITTGNPTPSGSSLPTWEPSDANRSPCMDFGTTIRLTGPFAEKRMRFWDEIYNKHHRQPVPPYNF</sequence>
<dbReference type="InterPro" id="IPR019826">
    <property type="entry name" value="Carboxylesterase_B_AS"/>
</dbReference>
<feature type="chain" id="PRO_5044956169" description="Carboxylic ester hydrolase" evidence="6">
    <location>
        <begin position="17"/>
        <end position="538"/>
    </location>
</feature>
<evidence type="ECO:0000259" key="7">
    <source>
        <dbReference type="Pfam" id="PF00135"/>
    </source>
</evidence>
<dbReference type="InterPro" id="IPR002018">
    <property type="entry name" value="CarbesteraseB"/>
</dbReference>
<keyword evidence="3 6" id="KW-0378">Hydrolase</keyword>
<keyword evidence="5" id="KW-0325">Glycoprotein</keyword>
<dbReference type="EMBL" id="JBEUOH010000011">
    <property type="protein sequence ID" value="KAL0881851.1"/>
    <property type="molecule type" value="Genomic_DNA"/>
</dbReference>
<keyword evidence="9" id="KW-1185">Reference proteome</keyword>
<dbReference type="PROSITE" id="PS00122">
    <property type="entry name" value="CARBOXYLESTERASE_B_1"/>
    <property type="match status" value="1"/>
</dbReference>
<dbReference type="SUPFAM" id="SSF53474">
    <property type="entry name" value="alpha/beta-Hydrolases"/>
    <property type="match status" value="1"/>
</dbReference>
<evidence type="ECO:0000256" key="1">
    <source>
        <dbReference type="ARBA" id="ARBA00005964"/>
    </source>
</evidence>
<evidence type="ECO:0000313" key="9">
    <source>
        <dbReference type="Proteomes" id="UP001549920"/>
    </source>
</evidence>
<protein>
    <recommendedName>
        <fullName evidence="6">Carboxylic ester hydrolase</fullName>
        <ecNumber evidence="6">3.1.1.-</ecNumber>
    </recommendedName>
</protein>
<feature type="domain" description="Carboxylesterase type B" evidence="7">
    <location>
        <begin position="19"/>
        <end position="521"/>
    </location>
</feature>
<name>A0ABR3HZ73_LOXSC</name>
<dbReference type="EC" id="3.1.1.-" evidence="6"/>
<evidence type="ECO:0000256" key="2">
    <source>
        <dbReference type="ARBA" id="ARBA00022487"/>
    </source>
</evidence>
<dbReference type="Gene3D" id="3.40.50.1820">
    <property type="entry name" value="alpha/beta hydrolase"/>
    <property type="match status" value="1"/>
</dbReference>
<dbReference type="Proteomes" id="UP001549920">
    <property type="component" value="Unassembled WGS sequence"/>
</dbReference>
<comment type="similarity">
    <text evidence="1 6">Belongs to the type-B carboxylesterase/lipase family.</text>
</comment>
<evidence type="ECO:0000313" key="8">
    <source>
        <dbReference type="EMBL" id="KAL0881851.1"/>
    </source>
</evidence>
<proteinExistence type="inferred from homology"/>
<keyword evidence="4" id="KW-1015">Disulfide bond</keyword>
<keyword evidence="2" id="KW-0719">Serine esterase</keyword>
<evidence type="ECO:0000256" key="5">
    <source>
        <dbReference type="ARBA" id="ARBA00023180"/>
    </source>
</evidence>
<comment type="caution">
    <text evidence="8">The sequence shown here is derived from an EMBL/GenBank/DDBJ whole genome shotgun (WGS) entry which is preliminary data.</text>
</comment>
<feature type="signal peptide" evidence="6">
    <location>
        <begin position="1"/>
        <end position="16"/>
    </location>
</feature>
<accession>A0ABR3HZ73</accession>
<dbReference type="PANTHER" id="PTHR11559">
    <property type="entry name" value="CARBOXYLESTERASE"/>
    <property type="match status" value="1"/>
</dbReference>
<reference evidence="8 9" key="1">
    <citation type="submission" date="2024-06" db="EMBL/GenBank/DDBJ databases">
        <title>A chromosome-level genome assembly of beet webworm, Loxostege sticticalis.</title>
        <authorList>
            <person name="Zhang Y."/>
        </authorList>
    </citation>
    <scope>NUCLEOTIDE SEQUENCE [LARGE SCALE GENOMIC DNA]</scope>
    <source>
        <strain evidence="8">AQ026</strain>
        <tissue evidence="8">Whole body</tissue>
    </source>
</reference>
<dbReference type="InterPro" id="IPR050309">
    <property type="entry name" value="Type-B_Carboxylest/Lipase"/>
</dbReference>
<gene>
    <name evidence="8" type="ORF">ABMA27_001626</name>
</gene>
<evidence type="ECO:0000256" key="6">
    <source>
        <dbReference type="RuleBase" id="RU361235"/>
    </source>
</evidence>
<keyword evidence="6" id="KW-0732">Signal</keyword>